<dbReference type="Pfam" id="PF10029">
    <property type="entry name" value="DUF2271"/>
    <property type="match status" value="1"/>
</dbReference>
<keyword evidence="3" id="KW-1185">Reference proteome</keyword>
<evidence type="ECO:0000313" key="3">
    <source>
        <dbReference type="Proteomes" id="UP000262379"/>
    </source>
</evidence>
<gene>
    <name evidence="2" type="ORF">DY251_19035</name>
</gene>
<reference evidence="3" key="1">
    <citation type="submission" date="2018-08" db="EMBL/GenBank/DDBJ databases">
        <authorList>
            <person name="Im W.T."/>
        </authorList>
    </citation>
    <scope>NUCLEOTIDE SEQUENCE [LARGE SCALE GENOMIC DNA]</scope>
    <source>
        <strain evidence="3">LA-28</strain>
    </source>
</reference>
<dbReference type="Proteomes" id="UP000262379">
    <property type="component" value="Unassembled WGS sequence"/>
</dbReference>
<feature type="signal peptide" evidence="1">
    <location>
        <begin position="1"/>
        <end position="22"/>
    </location>
</feature>
<keyword evidence="1" id="KW-0732">Signal</keyword>
<evidence type="ECO:0000256" key="1">
    <source>
        <dbReference type="SAM" id="SignalP"/>
    </source>
</evidence>
<evidence type="ECO:0000313" key="2">
    <source>
        <dbReference type="EMBL" id="RFC64704.1"/>
    </source>
</evidence>
<proteinExistence type="predicted"/>
<organism evidence="2 3">
    <name type="scientific">Mesorhizobium denitrificans</name>
    <dbReference type="NCBI Taxonomy" id="2294114"/>
    <lineage>
        <taxon>Bacteria</taxon>
        <taxon>Pseudomonadati</taxon>
        <taxon>Pseudomonadota</taxon>
        <taxon>Alphaproteobacteria</taxon>
        <taxon>Hyphomicrobiales</taxon>
        <taxon>Phyllobacteriaceae</taxon>
        <taxon>Mesorhizobium</taxon>
    </lineage>
</organism>
<comment type="caution">
    <text evidence="2">The sequence shown here is derived from an EMBL/GenBank/DDBJ whole genome shotgun (WGS) entry which is preliminary data.</text>
</comment>
<feature type="chain" id="PRO_5016937048" evidence="1">
    <location>
        <begin position="23"/>
        <end position="156"/>
    </location>
</feature>
<dbReference type="InterPro" id="IPR014469">
    <property type="entry name" value="DUF2271"/>
</dbReference>
<accession>A0A371X6P2</accession>
<sequence length="156" mass="16386">MKLLLAALAMTTALTLPGSAMARPVTLTATLSNYGGDGAYLALYVTDPQGEYAGTLWIAGGKSKYYEHLSGWYRASGGNRAEIDGITGASVGAGRTLEISLDLADVLFDAGYTLHVDAAVEDMRDSPNEVAVPLTSAGAQTPVRGRRYVSTVTYSF</sequence>
<dbReference type="EMBL" id="QURN01000018">
    <property type="protein sequence ID" value="RFC64704.1"/>
    <property type="molecule type" value="Genomic_DNA"/>
</dbReference>
<protein>
    <submittedName>
        <fullName evidence="2">DUF2271 domain-containing protein</fullName>
    </submittedName>
</protein>
<dbReference type="AlphaFoldDB" id="A0A371X6P2"/>
<name>A0A371X6P2_9HYPH</name>
<dbReference type="RefSeq" id="WP_116625493.1">
    <property type="nucleotide sequence ID" value="NZ_QURN01000018.1"/>
</dbReference>